<sequence length="68" mass="8243">MCKSFSSSDDYDHIQNGRDWPNIHEYCFGKQTQSSVNLDKNYTKSKFRRLNLQFQEDDINFFHKYKPT</sequence>
<comment type="caution">
    <text evidence="1">The sequence shown here is derived from an EMBL/GenBank/DDBJ whole genome shotgun (WGS) entry which is preliminary data.</text>
</comment>
<proteinExistence type="predicted"/>
<gene>
    <name evidence="1" type="ORF">PSON_ATCC_30995.1.T0080216</name>
</gene>
<keyword evidence="2" id="KW-1185">Reference proteome</keyword>
<evidence type="ECO:0000313" key="1">
    <source>
        <dbReference type="EMBL" id="CAD8054330.1"/>
    </source>
</evidence>
<dbReference type="AlphaFoldDB" id="A0A8S1KFG7"/>
<dbReference type="OrthoDB" id="429145at2759"/>
<name>A0A8S1KFG7_9CILI</name>
<dbReference type="Proteomes" id="UP000692954">
    <property type="component" value="Unassembled WGS sequence"/>
</dbReference>
<organism evidence="1 2">
    <name type="scientific">Paramecium sonneborni</name>
    <dbReference type="NCBI Taxonomy" id="65129"/>
    <lineage>
        <taxon>Eukaryota</taxon>
        <taxon>Sar</taxon>
        <taxon>Alveolata</taxon>
        <taxon>Ciliophora</taxon>
        <taxon>Intramacronucleata</taxon>
        <taxon>Oligohymenophorea</taxon>
        <taxon>Peniculida</taxon>
        <taxon>Parameciidae</taxon>
        <taxon>Paramecium</taxon>
    </lineage>
</organism>
<accession>A0A8S1KFG7</accession>
<protein>
    <submittedName>
        <fullName evidence="1">Uncharacterized protein</fullName>
    </submittedName>
</protein>
<dbReference type="EMBL" id="CAJJDN010000008">
    <property type="protein sequence ID" value="CAD8054330.1"/>
    <property type="molecule type" value="Genomic_DNA"/>
</dbReference>
<reference evidence="1" key="1">
    <citation type="submission" date="2021-01" db="EMBL/GenBank/DDBJ databases">
        <authorList>
            <consortium name="Genoscope - CEA"/>
            <person name="William W."/>
        </authorList>
    </citation>
    <scope>NUCLEOTIDE SEQUENCE</scope>
</reference>
<evidence type="ECO:0000313" key="2">
    <source>
        <dbReference type="Proteomes" id="UP000692954"/>
    </source>
</evidence>